<proteinExistence type="predicted"/>
<sequence length="136" mass="15389">MRRNTALALCLALPLAACGTPQERCIDRNTSEYRTVSSLLAEVEGNLSRGYAWEERQVVRTRFEQCRRVYRDRNGQQHVTTYGCWRDVVDNERYRVPIDPAAETRKRDGLVERQAALTRGANAAVAACRAAYPEAA</sequence>
<evidence type="ECO:0000313" key="1">
    <source>
        <dbReference type="EMBL" id="MFD1481854.1"/>
    </source>
</evidence>
<dbReference type="Proteomes" id="UP001597302">
    <property type="component" value="Unassembled WGS sequence"/>
</dbReference>
<reference evidence="2" key="1">
    <citation type="journal article" date="2019" name="Int. J. Syst. Evol. Microbiol.">
        <title>The Global Catalogue of Microorganisms (GCM) 10K type strain sequencing project: providing services to taxonomists for standard genome sequencing and annotation.</title>
        <authorList>
            <consortium name="The Broad Institute Genomics Platform"/>
            <consortium name="The Broad Institute Genome Sequencing Center for Infectious Disease"/>
            <person name="Wu L."/>
            <person name="Ma J."/>
        </authorList>
    </citation>
    <scope>NUCLEOTIDE SEQUENCE [LARGE SCALE GENOMIC DNA]</scope>
    <source>
        <strain evidence="2">CCM 8875</strain>
    </source>
</reference>
<evidence type="ECO:0000313" key="2">
    <source>
        <dbReference type="Proteomes" id="UP001597302"/>
    </source>
</evidence>
<dbReference type="RefSeq" id="WP_131573297.1">
    <property type="nucleotide sequence ID" value="NZ_CBCSAJ010000003.1"/>
</dbReference>
<keyword evidence="2" id="KW-1185">Reference proteome</keyword>
<accession>A0ABW4DVS3</accession>
<comment type="caution">
    <text evidence="1">The sequence shown here is derived from an EMBL/GenBank/DDBJ whole genome shotgun (WGS) entry which is preliminary data.</text>
</comment>
<dbReference type="EMBL" id="JBHTOQ010000022">
    <property type="protein sequence ID" value="MFD1481854.1"/>
    <property type="molecule type" value="Genomic_DNA"/>
</dbReference>
<name>A0ABW4DVS3_9RHOB</name>
<organism evidence="1 2">
    <name type="scientific">Paracoccus nototheniae</name>
    <dbReference type="NCBI Taxonomy" id="2489002"/>
    <lineage>
        <taxon>Bacteria</taxon>
        <taxon>Pseudomonadati</taxon>
        <taxon>Pseudomonadota</taxon>
        <taxon>Alphaproteobacteria</taxon>
        <taxon>Rhodobacterales</taxon>
        <taxon>Paracoccaceae</taxon>
        <taxon>Paracoccus</taxon>
    </lineage>
</organism>
<protein>
    <recommendedName>
        <fullName evidence="3">DUF2799 domain-containing protein</fullName>
    </recommendedName>
</protein>
<evidence type="ECO:0008006" key="3">
    <source>
        <dbReference type="Google" id="ProtNLM"/>
    </source>
</evidence>
<gene>
    <name evidence="1" type="ORF">ACFQ5P_11170</name>
</gene>